<dbReference type="Pfam" id="PF00006">
    <property type="entry name" value="ATP-synt_ab"/>
    <property type="match status" value="1"/>
</dbReference>
<dbReference type="EMBL" id="CP000011">
    <property type="protein sequence ID" value="AAU45993.1"/>
    <property type="molecule type" value="Genomic_DNA"/>
</dbReference>
<dbReference type="NCBIfam" id="TIGR01026">
    <property type="entry name" value="fliI_yscN"/>
    <property type="match status" value="1"/>
</dbReference>
<comment type="subcellular location">
    <subcellularLocation>
        <location evidence="1">Cytoplasm</location>
    </subcellularLocation>
</comment>
<evidence type="ECO:0000259" key="11">
    <source>
        <dbReference type="SMART" id="SM00382"/>
    </source>
</evidence>
<dbReference type="InterPro" id="IPR003593">
    <property type="entry name" value="AAA+_ATPase"/>
</dbReference>
<reference evidence="12 13" key="1">
    <citation type="journal article" date="2004" name="Proc. Natl. Acad. Sci. U.S.A.">
        <title>Structural flexibility in the Burkholderia mallei genome.</title>
        <authorList>
            <person name="Nierman W.C."/>
            <person name="DeShazer D."/>
            <person name="Kim H.S."/>
            <person name="Tettelin H."/>
            <person name="Nelson K.E."/>
            <person name="Feldblyum T."/>
            <person name="Ulrich R.L."/>
            <person name="Ronning C.M."/>
            <person name="Brinkac L.M."/>
            <person name="Daugherty S.C."/>
            <person name="Davidsen T.D."/>
            <person name="Deboy R.T."/>
            <person name="Dimitrov G."/>
            <person name="Dodson R.J."/>
            <person name="Durkin A.S."/>
            <person name="Gwinn M.L."/>
            <person name="Haft D.H."/>
            <person name="Khouri H."/>
            <person name="Kolonay J.F."/>
            <person name="Madupu R."/>
            <person name="Mohammoud Y."/>
            <person name="Nelson W.C."/>
            <person name="Radune D."/>
            <person name="Romero C.M."/>
            <person name="Sarria S."/>
            <person name="Selengut J."/>
            <person name="Shamblin C."/>
            <person name="Sullivan S.A."/>
            <person name="White O."/>
            <person name="Yu Y."/>
            <person name="Zafar N."/>
            <person name="Zhou L."/>
            <person name="Fraser C.M."/>
        </authorList>
    </citation>
    <scope>NUCLEOTIDE SEQUENCE [LARGE SCALE GENOMIC DNA]</scope>
    <source>
        <strain evidence="12 13">ATCC 23344</strain>
    </source>
</reference>
<dbReference type="InterPro" id="IPR005714">
    <property type="entry name" value="ATPase_T3SS_FliI/YscN"/>
</dbReference>
<dbReference type="SUPFAM" id="SSF52540">
    <property type="entry name" value="P-loop containing nucleoside triphosphate hydrolases"/>
    <property type="match status" value="1"/>
</dbReference>
<dbReference type="GeneID" id="92975820"/>
<sequence length="436" mass="46898">MKAAGDPLRLLARRAHPRRIQGPIIEAPLPEVAIGELCAIRAAAGSDTTIGRAQVVGFGRDTAILSTLGSTAGLSRQVALVPTGERMTIDVSPALLGAVVDATGGIVETFGAPPPPAGAAPGRRAIDAAPPDYAARRPIERRLATGVRAIDGLLACGVGQRFGIFAAAGCGKTSLMNMMIEHAAADVYVVALIGERGREVSEFVERMRRSGSRDRTVVVYATSDRSSVDRCNAALVATTIAEYFRDLGCDVMLFLDSMTRYARALRDLALATGEAPARRGYPASVFEQLPRLLERPGRTRAGSITAFYTVLLENEEEPDPIGDEIRSIVDGHVYLSRQLGAKGHFPAIDVLRSASRLFDEIADAPHRALAKRFRQHLARIDEMQVFLDLGEYRRGENPENDDALDRRPALDAFLQQAVDEASAFGDTLERLSEAAS</sequence>
<dbReference type="EC" id="3.6.3.14" evidence="12"/>
<dbReference type="InterPro" id="IPR040627">
    <property type="entry name" value="T3SS_ATPase_C"/>
</dbReference>
<dbReference type="SMR" id="A0A0H2WA65"/>
<keyword evidence="4" id="KW-0547">Nucleotide-binding</keyword>
<dbReference type="InterPro" id="IPR050053">
    <property type="entry name" value="ATPase_alpha/beta_chains"/>
</dbReference>
<organism evidence="12 13">
    <name type="scientific">Burkholderia mallei (strain ATCC 23344)</name>
    <dbReference type="NCBI Taxonomy" id="243160"/>
    <lineage>
        <taxon>Bacteria</taxon>
        <taxon>Pseudomonadati</taxon>
        <taxon>Pseudomonadota</taxon>
        <taxon>Betaproteobacteria</taxon>
        <taxon>Burkholderiales</taxon>
        <taxon>Burkholderiaceae</taxon>
        <taxon>Burkholderia</taxon>
        <taxon>pseudomallei group</taxon>
    </lineage>
</organism>
<evidence type="ECO:0000256" key="4">
    <source>
        <dbReference type="ARBA" id="ARBA00022741"/>
    </source>
</evidence>
<dbReference type="Gene3D" id="3.40.50.12240">
    <property type="match status" value="1"/>
</dbReference>
<evidence type="ECO:0000256" key="10">
    <source>
        <dbReference type="ARBA" id="ARBA00034006"/>
    </source>
</evidence>
<dbReference type="eggNOG" id="COG1157">
    <property type="taxonomic scope" value="Bacteria"/>
</dbReference>
<dbReference type="InterPro" id="IPR004100">
    <property type="entry name" value="ATPase_F1/V1/A1_a/bsu_N"/>
</dbReference>
<dbReference type="InterPro" id="IPR000194">
    <property type="entry name" value="ATPase_F1/V1/A1_a/bsu_nucl-bd"/>
</dbReference>
<dbReference type="GO" id="GO:0005737">
    <property type="term" value="C:cytoplasm"/>
    <property type="evidence" value="ECO:0007669"/>
    <property type="project" value="UniProtKB-SubCell"/>
</dbReference>
<evidence type="ECO:0000256" key="9">
    <source>
        <dbReference type="ARBA" id="ARBA00023196"/>
    </source>
</evidence>
<dbReference type="InterPro" id="IPR020003">
    <property type="entry name" value="ATPase_a/bsu_AS"/>
</dbReference>
<name>A0A0H2WA65_BURMA</name>
<evidence type="ECO:0000256" key="5">
    <source>
        <dbReference type="ARBA" id="ARBA00022840"/>
    </source>
</evidence>
<dbReference type="PANTHER" id="PTHR15184">
    <property type="entry name" value="ATP SYNTHASE"/>
    <property type="match status" value="1"/>
</dbReference>
<keyword evidence="8" id="KW-0472">Membrane</keyword>
<keyword evidence="9" id="KW-0066">ATP synthesis</keyword>
<dbReference type="CDD" id="cd01426">
    <property type="entry name" value="ATP-synt_F1_V1_A1_AB_FliI_N"/>
    <property type="match status" value="1"/>
</dbReference>
<protein>
    <submittedName>
        <fullName evidence="12">Type III secretion system protein BsaS</fullName>
        <ecNumber evidence="12">3.6.3.14</ecNumber>
    </submittedName>
</protein>
<dbReference type="InterPro" id="IPR027417">
    <property type="entry name" value="P-loop_NTPase"/>
</dbReference>
<dbReference type="RefSeq" id="WP_004188269.1">
    <property type="nucleotide sequence ID" value="NC_006349.2"/>
</dbReference>
<dbReference type="HOGENOM" id="CLU_022398_5_1_4"/>
<dbReference type="NCBIfam" id="NF006012">
    <property type="entry name" value="PRK08149.1"/>
    <property type="match status" value="1"/>
</dbReference>
<dbReference type="GO" id="GO:0046933">
    <property type="term" value="F:proton-transporting ATP synthase activity, rotational mechanism"/>
    <property type="evidence" value="ECO:0007669"/>
    <property type="project" value="TreeGrafter"/>
</dbReference>
<dbReference type="GO" id="GO:0030257">
    <property type="term" value="C:type III protein secretion system complex"/>
    <property type="evidence" value="ECO:0007669"/>
    <property type="project" value="InterPro"/>
</dbReference>
<keyword evidence="2" id="KW-0813">Transport</keyword>
<keyword evidence="13" id="KW-1185">Reference proteome</keyword>
<keyword evidence="9" id="KW-0139">CF(1)</keyword>
<dbReference type="GO" id="GO:0005524">
    <property type="term" value="F:ATP binding"/>
    <property type="evidence" value="ECO:0007669"/>
    <property type="project" value="UniProtKB-KW"/>
</dbReference>
<evidence type="ECO:0000256" key="1">
    <source>
        <dbReference type="ARBA" id="ARBA00004496"/>
    </source>
</evidence>
<keyword evidence="6" id="KW-0653">Protein transport</keyword>
<evidence type="ECO:0000256" key="2">
    <source>
        <dbReference type="ARBA" id="ARBA00022448"/>
    </source>
</evidence>
<dbReference type="PATRIC" id="fig|243160.12.peg.5116"/>
<dbReference type="AlphaFoldDB" id="A0A0H2WA65"/>
<dbReference type="SMART" id="SM00382">
    <property type="entry name" value="AAA"/>
    <property type="match status" value="1"/>
</dbReference>
<comment type="catalytic activity">
    <reaction evidence="10">
        <text>ATP + H2O + cellular proteinSide 1 = ADP + phosphate + cellular proteinSide 2.</text>
        <dbReference type="EC" id="7.4.2.8"/>
    </reaction>
</comment>
<evidence type="ECO:0000313" key="12">
    <source>
        <dbReference type="EMBL" id="AAU45993.1"/>
    </source>
</evidence>
<dbReference type="GO" id="GO:0008564">
    <property type="term" value="F:protein-exporting ATPase activity"/>
    <property type="evidence" value="ECO:0007669"/>
    <property type="project" value="UniProtKB-EC"/>
</dbReference>
<evidence type="ECO:0000256" key="7">
    <source>
        <dbReference type="ARBA" id="ARBA00022967"/>
    </source>
</evidence>
<dbReference type="GO" id="GO:0016887">
    <property type="term" value="F:ATP hydrolysis activity"/>
    <property type="evidence" value="ECO:0007669"/>
    <property type="project" value="InterPro"/>
</dbReference>
<keyword evidence="12" id="KW-0378">Hydrolase</keyword>
<dbReference type="GO" id="GO:0045259">
    <property type="term" value="C:proton-transporting ATP synthase complex"/>
    <property type="evidence" value="ECO:0007669"/>
    <property type="project" value="UniProtKB-KW"/>
</dbReference>
<dbReference type="PROSITE" id="PS00152">
    <property type="entry name" value="ATPASE_ALPHA_BETA"/>
    <property type="match status" value="1"/>
</dbReference>
<dbReference type="FunFam" id="3.40.50.12240:FF:000002">
    <property type="entry name" value="Flagellum-specific ATP synthase FliI"/>
    <property type="match status" value="1"/>
</dbReference>
<dbReference type="KEGG" id="bma:BMAA1540"/>
<dbReference type="GO" id="GO:0030254">
    <property type="term" value="P:protein secretion by the type III secretion system"/>
    <property type="evidence" value="ECO:0007669"/>
    <property type="project" value="InterPro"/>
</dbReference>
<gene>
    <name evidence="12" type="primary">bsaS</name>
    <name evidence="12" type="ordered locus">BMAA1540</name>
</gene>
<dbReference type="Pfam" id="PF18269">
    <property type="entry name" value="T3SS_ATPase_C"/>
    <property type="match status" value="1"/>
</dbReference>
<evidence type="ECO:0000256" key="3">
    <source>
        <dbReference type="ARBA" id="ARBA00022490"/>
    </source>
</evidence>
<dbReference type="PANTHER" id="PTHR15184:SF9">
    <property type="entry name" value="SPI-1 TYPE 3 SECRETION SYSTEM ATPASE"/>
    <property type="match status" value="1"/>
</dbReference>
<evidence type="ECO:0000313" key="13">
    <source>
        <dbReference type="Proteomes" id="UP000006693"/>
    </source>
</evidence>
<proteinExistence type="predicted"/>
<accession>A0A0H2WA65</accession>
<dbReference type="Proteomes" id="UP000006693">
    <property type="component" value="Chromosome 2"/>
</dbReference>
<keyword evidence="7" id="KW-1278">Translocase</keyword>
<dbReference type="Pfam" id="PF02874">
    <property type="entry name" value="ATP-synt_ab_N"/>
    <property type="match status" value="1"/>
</dbReference>
<keyword evidence="5" id="KW-0067">ATP-binding</keyword>
<feature type="domain" description="AAA+ ATPase" evidence="11">
    <location>
        <begin position="158"/>
        <end position="339"/>
    </location>
</feature>
<keyword evidence="3" id="KW-0963">Cytoplasm</keyword>
<evidence type="ECO:0000256" key="8">
    <source>
        <dbReference type="ARBA" id="ARBA00023136"/>
    </source>
</evidence>
<evidence type="ECO:0000256" key="6">
    <source>
        <dbReference type="ARBA" id="ARBA00022927"/>
    </source>
</evidence>